<evidence type="ECO:0000313" key="2">
    <source>
        <dbReference type="Proteomes" id="UP000176705"/>
    </source>
</evidence>
<gene>
    <name evidence="1" type="ORF">A3B37_00250</name>
</gene>
<evidence type="ECO:0000313" key="1">
    <source>
        <dbReference type="EMBL" id="OHA08518.1"/>
    </source>
</evidence>
<sequence length="136" mass="15891">MFEIFKKAGYDVRYRVCTFHWSDVKLPAEVQKIPHEDECTHSYLEVMIGNERVIVDATWDEGLKEIFDVNEWDGKSNTKVAVPIRECFSPEKSAEIMQKDTTETALQEDLQKNGEFYKGFNGWLVEIRIKLPRVSE</sequence>
<organism evidence="1 2">
    <name type="scientific">Candidatus Sungbacteria bacterium RIFCSPLOWO2_01_FULL_59_16</name>
    <dbReference type="NCBI Taxonomy" id="1802280"/>
    <lineage>
        <taxon>Bacteria</taxon>
        <taxon>Candidatus Sungiibacteriota</taxon>
    </lineage>
</organism>
<reference evidence="1 2" key="1">
    <citation type="journal article" date="2016" name="Nat. Commun.">
        <title>Thousands of microbial genomes shed light on interconnected biogeochemical processes in an aquifer system.</title>
        <authorList>
            <person name="Anantharaman K."/>
            <person name="Brown C.T."/>
            <person name="Hug L.A."/>
            <person name="Sharon I."/>
            <person name="Castelle C.J."/>
            <person name="Probst A.J."/>
            <person name="Thomas B.C."/>
            <person name="Singh A."/>
            <person name="Wilkins M.J."/>
            <person name="Karaoz U."/>
            <person name="Brodie E.L."/>
            <person name="Williams K.H."/>
            <person name="Hubbard S.S."/>
            <person name="Banfield J.F."/>
        </authorList>
    </citation>
    <scope>NUCLEOTIDE SEQUENCE [LARGE SCALE GENOMIC DNA]</scope>
</reference>
<dbReference type="STRING" id="1802280.A3B37_00250"/>
<dbReference type="AlphaFoldDB" id="A0A1G2LA78"/>
<dbReference type="EMBL" id="MHQS01000015">
    <property type="protein sequence ID" value="OHA08518.1"/>
    <property type="molecule type" value="Genomic_DNA"/>
</dbReference>
<protein>
    <submittedName>
        <fullName evidence="1">Uncharacterized protein</fullName>
    </submittedName>
</protein>
<accession>A0A1G2LA78</accession>
<dbReference type="Proteomes" id="UP000176705">
    <property type="component" value="Unassembled WGS sequence"/>
</dbReference>
<proteinExistence type="predicted"/>
<comment type="caution">
    <text evidence="1">The sequence shown here is derived from an EMBL/GenBank/DDBJ whole genome shotgun (WGS) entry which is preliminary data.</text>
</comment>
<name>A0A1G2LA78_9BACT</name>